<dbReference type="SUPFAM" id="SSF49785">
    <property type="entry name" value="Galactose-binding domain-like"/>
    <property type="match status" value="2"/>
</dbReference>
<dbReference type="InterPro" id="IPR008979">
    <property type="entry name" value="Galactose-bd-like_sf"/>
</dbReference>
<dbReference type="STRING" id="698492.A0A0E9NDH6"/>
<name>A0A0E9NDH6_SAICN</name>
<dbReference type="InterPro" id="IPR015908">
    <property type="entry name" value="Allantoicase_dom"/>
</dbReference>
<dbReference type="OMA" id="DEIECEP"/>
<evidence type="ECO:0000259" key="5">
    <source>
        <dbReference type="SMART" id="SM01312"/>
    </source>
</evidence>
<feature type="compositionally biased region" description="Basic and acidic residues" evidence="4">
    <location>
        <begin position="1218"/>
        <end position="1264"/>
    </location>
</feature>
<dbReference type="Pfam" id="PF14474">
    <property type="entry name" value="RTC4"/>
    <property type="match status" value="1"/>
</dbReference>
<dbReference type="PANTHER" id="PTHR12045:SF3">
    <property type="entry name" value="INACTIVE ALLANTOICASE-RELATED"/>
    <property type="match status" value="1"/>
</dbReference>
<feature type="region of interest" description="Disordered" evidence="4">
    <location>
        <begin position="864"/>
        <end position="920"/>
    </location>
</feature>
<feature type="region of interest" description="Disordered" evidence="4">
    <location>
        <begin position="1061"/>
        <end position="1288"/>
    </location>
</feature>
<dbReference type="NCBIfam" id="TIGR02961">
    <property type="entry name" value="allantoicase"/>
    <property type="match status" value="1"/>
</dbReference>
<feature type="compositionally biased region" description="Low complexity" evidence="4">
    <location>
        <begin position="443"/>
        <end position="452"/>
    </location>
</feature>
<evidence type="ECO:0000256" key="1">
    <source>
        <dbReference type="ARBA" id="ARBA00009242"/>
    </source>
</evidence>
<dbReference type="SMART" id="SM01312">
    <property type="entry name" value="RTC4"/>
    <property type="match status" value="1"/>
</dbReference>
<dbReference type="PANTHER" id="PTHR12045">
    <property type="entry name" value="ALLANTOICASE"/>
    <property type="match status" value="1"/>
</dbReference>
<evidence type="ECO:0000256" key="4">
    <source>
        <dbReference type="SAM" id="MobiDB-lite"/>
    </source>
</evidence>
<sequence length="1365" mass="148691">MAAERIPIEKYDQAFGPTNIDLISAPLGGKIIAFSDEFFAAAENLIQSHPPIRRAGYYVETGAWFDGWETRRHNPNPTDWVIIRLGVSSGLVTGTEIDTAYFSGNQAPAVSIEGCSLPLGTDPVPGDSTVWSPILDEIECEPSTRHLLKLVDPPREAFTHVRLHQHPDGGIARFRLYGSPIPVFPEDFASIIDLAHVSYGGLAVSCSDQHFGRKENLLLPGRGKDMGDGWETKRSRGAEHVDWVIVKLGHTAEIDSIEIDTAHFRGNFPQAAYILACSSPHVIPAEDTEWIEVLGKQKLSADKQHVFGDELRSVEGVGYTHVKLVIVPDGGVKRFRVYGRRSMYRRFRVPTGGSVLRHLDVPRCTAMQPNYIPTPAGSHLQQHNTMDRSRRQPFIPPLNNRDGPQDPRKSKLLPANAALTRSGKKQPGTWSEADKMKHILGDSAATSSVETATAEEKREDEDPKWSQSGSQRGSQKAKGFGAKRTYLHTDGSRTALNAAHARSIGQQVEAEDLDDVDEDEPSKSTTPKLKLPSPQRKRPAPTPISIPTNAPIAARVRTSPSRAASPPRKLQIEQVLGIKIPPKHLPTTTSPSKKLKLPPRAPSPPLPTLIIPKAGPSFQRSLEVKSSPPPSSPSQLKLCPLCSEQLPEDLQSKVVKGISVKEMYRIHRTHRAQSTISSGLKKGYPEHIAWSGLRANLNRLLPDLRAILAGNLYSSFMSDAKTASKPASQEGGRGRGSGSKLRNQQSLALLATDFESNLPGYYGPHGARVIASHLLTHLAPEIRSTLDSDPNLAAMGLSLFTQSVLVPEAGVRLIMEDRGCGCGWEEAREVMRESVEFGDLVHGEKDGIEEGEWDESFDVSMAVEEEGEGEGDGSYDAGSVLDDEFGEGRWTQTQTQKPKGEERSVPSHTQALNRAERKGSDDSIHSSIRLELRRVYRVLRAAFIRFCPSFSLFAYIPAQSLLPIHPTQHTSKARDSFDSSTGEDFPDSTTSFSHPSIPSHIQSPNLLHVLSTSGFDDAMIPVFDEKQQREAAADTLGRTLRTGNSRGSVYGLAGLVRSDTMSTGSGAGPNGSRGNLLANGSSSSLASYRPSEGWNDLPPSMLEQSHRRSSTPRMSPRPSGQFARHSPHPSGSYSNGQSSPSSSASPIPSISSVSMGPPPPVAGYRGPQRGQAVQYQGAPRDPASMNQNQNQNQGPPPVPQHQMLRTGPVRQPSMASKRISEEVGAEERAEQLHDESKVEAEEEKEKKEKEVANVERKEEAEQARPEIYTPSLVTNGSSTPPSSIAEPKVEVVLEGPVEMETESSVGSSESTPETLVKEVVHTKPEEVNVASEETKMAPQARVKELLKAKKAEREAAKRAAETQAA</sequence>
<evidence type="ECO:0000313" key="7">
    <source>
        <dbReference type="Proteomes" id="UP000033140"/>
    </source>
</evidence>
<feature type="compositionally biased region" description="Polar residues" evidence="4">
    <location>
        <begin position="465"/>
        <end position="474"/>
    </location>
</feature>
<keyword evidence="2" id="KW-0659">Purine metabolism</keyword>
<organism evidence="6 7">
    <name type="scientific">Saitoella complicata (strain BCRC 22490 / CBS 7301 / JCM 7358 / NBRC 10748 / NRRL Y-17804)</name>
    <dbReference type="NCBI Taxonomy" id="698492"/>
    <lineage>
        <taxon>Eukaryota</taxon>
        <taxon>Fungi</taxon>
        <taxon>Dikarya</taxon>
        <taxon>Ascomycota</taxon>
        <taxon>Taphrinomycotina</taxon>
        <taxon>Taphrinomycotina incertae sedis</taxon>
        <taxon>Saitoella</taxon>
    </lineage>
</organism>
<feature type="domain" description="Restriction of telomere capping protein 4 C-terminal" evidence="5">
    <location>
        <begin position="700"/>
        <end position="844"/>
    </location>
</feature>
<feature type="region of interest" description="Disordered" evidence="4">
    <location>
        <begin position="500"/>
        <end position="600"/>
    </location>
</feature>
<dbReference type="Proteomes" id="UP000033140">
    <property type="component" value="Unassembled WGS sequence"/>
</dbReference>
<feature type="compositionally biased region" description="Polar residues" evidence="4">
    <location>
        <begin position="1271"/>
        <end position="1282"/>
    </location>
</feature>
<keyword evidence="3" id="KW-0378">Hydrolase</keyword>
<dbReference type="Pfam" id="PF03561">
    <property type="entry name" value="Allantoicase"/>
    <property type="match status" value="2"/>
</dbReference>
<feature type="compositionally biased region" description="Acidic residues" evidence="4">
    <location>
        <begin position="864"/>
        <end position="873"/>
    </location>
</feature>
<reference evidence="6 7" key="2">
    <citation type="journal article" date="2014" name="J. Gen. Appl. Microbiol.">
        <title>The early diverging ascomycetous budding yeast Saitoella complicata has three histone deacetylases belonging to the Clr6, Hos2, and Rpd3 lineages.</title>
        <authorList>
            <person name="Nishida H."/>
            <person name="Matsumoto T."/>
            <person name="Kondo S."/>
            <person name="Hamamoto M."/>
            <person name="Yoshikawa H."/>
        </authorList>
    </citation>
    <scope>NUCLEOTIDE SEQUENCE [LARGE SCALE GENOMIC DNA]</scope>
    <source>
        <strain evidence="6 7">NRRL Y-17804</strain>
    </source>
</reference>
<evidence type="ECO:0000256" key="2">
    <source>
        <dbReference type="ARBA" id="ARBA00022631"/>
    </source>
</evidence>
<dbReference type="HAMAP" id="MF_00813">
    <property type="entry name" value="Allantoicase"/>
    <property type="match status" value="1"/>
</dbReference>
<feature type="compositionally biased region" description="Low complexity" evidence="4">
    <location>
        <begin position="988"/>
        <end position="998"/>
    </location>
</feature>
<feature type="compositionally biased region" description="Low complexity" evidence="4">
    <location>
        <begin position="1129"/>
        <end position="1155"/>
    </location>
</feature>
<dbReference type="GO" id="GO:0006144">
    <property type="term" value="P:purine nucleobase metabolic process"/>
    <property type="evidence" value="ECO:0007669"/>
    <property type="project" value="UniProtKB-KW"/>
</dbReference>
<accession>A0A0E9NDH6</accession>
<reference evidence="6 7" key="1">
    <citation type="journal article" date="2011" name="J. Gen. Appl. Microbiol.">
        <title>Draft genome sequencing of the enigmatic yeast Saitoella complicata.</title>
        <authorList>
            <person name="Nishida H."/>
            <person name="Hamamoto M."/>
            <person name="Sugiyama J."/>
        </authorList>
    </citation>
    <scope>NUCLEOTIDE SEQUENCE [LARGE SCALE GENOMIC DNA]</scope>
    <source>
        <strain evidence="6 7">NRRL Y-17804</strain>
    </source>
</reference>
<feature type="region of interest" description="Disordered" evidence="4">
    <location>
        <begin position="373"/>
        <end position="481"/>
    </location>
</feature>
<dbReference type="EMBL" id="BACD03000011">
    <property type="protein sequence ID" value="GAO47897.1"/>
    <property type="molecule type" value="Genomic_DNA"/>
</dbReference>
<comment type="similarity">
    <text evidence="1">Belongs to the allantoicase family.</text>
</comment>
<comment type="caution">
    <text evidence="6">The sequence shown here is derived from an EMBL/GenBank/DDBJ whole genome shotgun (WGS) entry which is preliminary data.</text>
</comment>
<feature type="compositionally biased region" description="Low complexity" evidence="4">
    <location>
        <begin position="1072"/>
        <end position="1087"/>
    </location>
</feature>
<dbReference type="GO" id="GO:0004037">
    <property type="term" value="F:allantoicase activity"/>
    <property type="evidence" value="ECO:0007669"/>
    <property type="project" value="InterPro"/>
</dbReference>
<gene>
    <name evidence="6" type="ORF">G7K_2093-t1</name>
</gene>
<dbReference type="FunFam" id="2.60.120.260:FF:000059">
    <property type="entry name" value="Probable allantoicase"/>
    <property type="match status" value="1"/>
</dbReference>
<feature type="compositionally biased region" description="Acidic residues" evidence="4">
    <location>
        <begin position="509"/>
        <end position="520"/>
    </location>
</feature>
<dbReference type="InterPro" id="IPR028094">
    <property type="entry name" value="RTC4_C"/>
</dbReference>
<dbReference type="Gene3D" id="2.60.120.260">
    <property type="entry name" value="Galactose-binding domain-like"/>
    <property type="match status" value="2"/>
</dbReference>
<evidence type="ECO:0000313" key="6">
    <source>
        <dbReference type="EMBL" id="GAO47897.1"/>
    </source>
</evidence>
<feature type="compositionally biased region" description="Basic and acidic residues" evidence="4">
    <location>
        <begin position="454"/>
        <end position="464"/>
    </location>
</feature>
<keyword evidence="7" id="KW-1185">Reference proteome</keyword>
<dbReference type="InterPro" id="IPR005164">
    <property type="entry name" value="Allantoicase"/>
</dbReference>
<dbReference type="GO" id="GO:0000256">
    <property type="term" value="P:allantoin catabolic process"/>
    <property type="evidence" value="ECO:0007669"/>
    <property type="project" value="InterPro"/>
</dbReference>
<protein>
    <recommendedName>
        <fullName evidence="5">Restriction of telomere capping protein 4 C-terminal domain-containing protein</fullName>
    </recommendedName>
</protein>
<evidence type="ECO:0000256" key="3">
    <source>
        <dbReference type="ARBA" id="ARBA00022801"/>
    </source>
</evidence>
<reference evidence="6 7" key="3">
    <citation type="journal article" date="2015" name="Genome Announc.">
        <title>Draft Genome Sequence of the Archiascomycetous Yeast Saitoella complicata.</title>
        <authorList>
            <person name="Yamauchi K."/>
            <person name="Kondo S."/>
            <person name="Hamamoto M."/>
            <person name="Takahashi Y."/>
            <person name="Ogura Y."/>
            <person name="Hayashi T."/>
            <person name="Nishida H."/>
        </authorList>
    </citation>
    <scope>NUCLEOTIDE SEQUENCE [LARGE SCALE GENOMIC DNA]</scope>
    <source>
        <strain evidence="6 7">NRRL Y-17804</strain>
    </source>
</reference>
<feature type="region of interest" description="Disordered" evidence="4">
    <location>
        <begin position="969"/>
        <end position="998"/>
    </location>
</feature>
<proteinExistence type="inferred from homology"/>